<evidence type="ECO:0000313" key="3">
    <source>
        <dbReference type="Proteomes" id="UP000799750"/>
    </source>
</evidence>
<evidence type="ECO:0000313" key="2">
    <source>
        <dbReference type="EMBL" id="KAF2497251.1"/>
    </source>
</evidence>
<dbReference type="EMBL" id="MU004187">
    <property type="protein sequence ID" value="KAF2497251.1"/>
    <property type="molecule type" value="Genomic_DNA"/>
</dbReference>
<gene>
    <name evidence="2" type="ORF">BU16DRAFT_354720</name>
</gene>
<keyword evidence="3" id="KW-1185">Reference proteome</keyword>
<name>A0A6A6QXV2_9PEZI</name>
<dbReference type="AlphaFoldDB" id="A0A6A6QXV2"/>
<proteinExistence type="predicted"/>
<dbReference type="Pfam" id="PF03992">
    <property type="entry name" value="ABM"/>
    <property type="match status" value="1"/>
</dbReference>
<dbReference type="InterPro" id="IPR007138">
    <property type="entry name" value="ABM_dom"/>
</dbReference>
<dbReference type="OrthoDB" id="10011777at2759"/>
<feature type="domain" description="ABM" evidence="1">
    <location>
        <begin position="2"/>
        <end position="93"/>
    </location>
</feature>
<accession>A0A6A6QXV2</accession>
<dbReference type="Proteomes" id="UP000799750">
    <property type="component" value="Unassembled WGS sequence"/>
</dbReference>
<protein>
    <recommendedName>
        <fullName evidence="1">ABM domain-containing protein</fullName>
    </recommendedName>
</protein>
<organism evidence="2 3">
    <name type="scientific">Lophium mytilinum</name>
    <dbReference type="NCBI Taxonomy" id="390894"/>
    <lineage>
        <taxon>Eukaryota</taxon>
        <taxon>Fungi</taxon>
        <taxon>Dikarya</taxon>
        <taxon>Ascomycota</taxon>
        <taxon>Pezizomycotina</taxon>
        <taxon>Dothideomycetes</taxon>
        <taxon>Pleosporomycetidae</taxon>
        <taxon>Mytilinidiales</taxon>
        <taxon>Mytilinidiaceae</taxon>
        <taxon>Lophium</taxon>
    </lineage>
</organism>
<reference evidence="2" key="1">
    <citation type="journal article" date="2020" name="Stud. Mycol.">
        <title>101 Dothideomycetes genomes: a test case for predicting lifestyles and emergence of pathogens.</title>
        <authorList>
            <person name="Haridas S."/>
            <person name="Albert R."/>
            <person name="Binder M."/>
            <person name="Bloem J."/>
            <person name="Labutti K."/>
            <person name="Salamov A."/>
            <person name="Andreopoulos B."/>
            <person name="Baker S."/>
            <person name="Barry K."/>
            <person name="Bills G."/>
            <person name="Bluhm B."/>
            <person name="Cannon C."/>
            <person name="Castanera R."/>
            <person name="Culley D."/>
            <person name="Daum C."/>
            <person name="Ezra D."/>
            <person name="Gonzalez J."/>
            <person name="Henrissat B."/>
            <person name="Kuo A."/>
            <person name="Liang C."/>
            <person name="Lipzen A."/>
            <person name="Lutzoni F."/>
            <person name="Magnuson J."/>
            <person name="Mondo S."/>
            <person name="Nolan M."/>
            <person name="Ohm R."/>
            <person name="Pangilinan J."/>
            <person name="Park H.-J."/>
            <person name="Ramirez L."/>
            <person name="Alfaro M."/>
            <person name="Sun H."/>
            <person name="Tritt A."/>
            <person name="Yoshinaga Y."/>
            <person name="Zwiers L.-H."/>
            <person name="Turgeon B."/>
            <person name="Goodwin S."/>
            <person name="Spatafora J."/>
            <person name="Crous P."/>
            <person name="Grigoriev I."/>
        </authorList>
    </citation>
    <scope>NUCLEOTIDE SEQUENCE</scope>
    <source>
        <strain evidence="2">CBS 269.34</strain>
    </source>
</reference>
<sequence>MISVLGYFVPKDGKKDYLQEQLHALVPLVKENEPDCVMFEVLYDDDLEQFVIHSMFKDRTALNFHLKQPYLVAAQTGVLSEAFENMDLRIHERIDGFTRK</sequence>
<dbReference type="InterPro" id="IPR011008">
    <property type="entry name" value="Dimeric_a/b-barrel"/>
</dbReference>
<dbReference type="Gene3D" id="3.30.70.100">
    <property type="match status" value="1"/>
</dbReference>
<dbReference type="PROSITE" id="PS51725">
    <property type="entry name" value="ABM"/>
    <property type="match status" value="1"/>
</dbReference>
<evidence type="ECO:0000259" key="1">
    <source>
        <dbReference type="PROSITE" id="PS51725"/>
    </source>
</evidence>
<dbReference type="SUPFAM" id="SSF54909">
    <property type="entry name" value="Dimeric alpha+beta barrel"/>
    <property type="match status" value="1"/>
</dbReference>